<organism evidence="2 3">
    <name type="scientific">Lophiostoma macrostomum CBS 122681</name>
    <dbReference type="NCBI Taxonomy" id="1314788"/>
    <lineage>
        <taxon>Eukaryota</taxon>
        <taxon>Fungi</taxon>
        <taxon>Dikarya</taxon>
        <taxon>Ascomycota</taxon>
        <taxon>Pezizomycotina</taxon>
        <taxon>Dothideomycetes</taxon>
        <taxon>Pleosporomycetidae</taxon>
        <taxon>Pleosporales</taxon>
        <taxon>Lophiostomataceae</taxon>
        <taxon>Lophiostoma</taxon>
    </lineage>
</organism>
<dbReference type="Proteomes" id="UP000799324">
    <property type="component" value="Unassembled WGS sequence"/>
</dbReference>
<proteinExistence type="predicted"/>
<dbReference type="EMBL" id="MU004363">
    <property type="protein sequence ID" value="KAF2654479.1"/>
    <property type="molecule type" value="Genomic_DNA"/>
</dbReference>
<protein>
    <recommendedName>
        <fullName evidence="1">F-box domain-containing protein</fullName>
    </recommendedName>
</protein>
<evidence type="ECO:0000259" key="1">
    <source>
        <dbReference type="PROSITE" id="PS50181"/>
    </source>
</evidence>
<accession>A0A6A6T327</accession>
<evidence type="ECO:0000313" key="2">
    <source>
        <dbReference type="EMBL" id="KAF2654479.1"/>
    </source>
</evidence>
<name>A0A6A6T327_9PLEO</name>
<dbReference type="AlphaFoldDB" id="A0A6A6T327"/>
<evidence type="ECO:0000313" key="3">
    <source>
        <dbReference type="Proteomes" id="UP000799324"/>
    </source>
</evidence>
<feature type="domain" description="F-box" evidence="1">
    <location>
        <begin position="2"/>
        <end position="47"/>
    </location>
</feature>
<dbReference type="InterPro" id="IPR001810">
    <property type="entry name" value="F-box_dom"/>
</dbReference>
<sequence length="470" mass="53466">MPSPIAAFPPEVFTAMLANLTMGDFARVLRVSHAYHTFVEPLLWTRIEMHPRDFHAQNAQDALMAEERAARPLFSYALAPELSRRDSEDLDGHERGERFLATFSGHETWGKGISEERRRALGRKVEFLCLPIHREYREPAVDPWNPFVHFENLVHLEISTFWVPPDTATPFTAPDYGLANLKTVKLRGYVDVAFVRWVLSEPAGIEELQLGILDAPVGTVLVGRERWVNPPALENRDLEYTDEEVIQSLTDEERARFGTGENLEHERVAPRARACLTRDIVVRMKSLKKVYLYKPSNGDKLNEDFLYFSEVSDKAILDEWAALLRAARATLESVTLDSRPVAEENCGDGTTNQAYVRMCANGPSYRRFVERVLPVLLEHKMWPNLQAVRLFGFERFDEGVEPEYYGDPDYPDGSVDVPGQLQDAFPEAAIESYRGRRTVIWNESGEIISGGDVLETANGFDTDEEEEEDE</sequence>
<gene>
    <name evidence="2" type="ORF">K491DRAFT_717081</name>
</gene>
<reference evidence="2" key="1">
    <citation type="journal article" date="2020" name="Stud. Mycol.">
        <title>101 Dothideomycetes genomes: a test case for predicting lifestyles and emergence of pathogens.</title>
        <authorList>
            <person name="Haridas S."/>
            <person name="Albert R."/>
            <person name="Binder M."/>
            <person name="Bloem J."/>
            <person name="Labutti K."/>
            <person name="Salamov A."/>
            <person name="Andreopoulos B."/>
            <person name="Baker S."/>
            <person name="Barry K."/>
            <person name="Bills G."/>
            <person name="Bluhm B."/>
            <person name="Cannon C."/>
            <person name="Castanera R."/>
            <person name="Culley D."/>
            <person name="Daum C."/>
            <person name="Ezra D."/>
            <person name="Gonzalez J."/>
            <person name="Henrissat B."/>
            <person name="Kuo A."/>
            <person name="Liang C."/>
            <person name="Lipzen A."/>
            <person name="Lutzoni F."/>
            <person name="Magnuson J."/>
            <person name="Mondo S."/>
            <person name="Nolan M."/>
            <person name="Ohm R."/>
            <person name="Pangilinan J."/>
            <person name="Park H.-J."/>
            <person name="Ramirez L."/>
            <person name="Alfaro M."/>
            <person name="Sun H."/>
            <person name="Tritt A."/>
            <person name="Yoshinaga Y."/>
            <person name="Zwiers L.-H."/>
            <person name="Turgeon B."/>
            <person name="Goodwin S."/>
            <person name="Spatafora J."/>
            <person name="Crous P."/>
            <person name="Grigoriev I."/>
        </authorList>
    </citation>
    <scope>NUCLEOTIDE SEQUENCE</scope>
    <source>
        <strain evidence="2">CBS 122681</strain>
    </source>
</reference>
<dbReference type="OrthoDB" id="3927840at2759"/>
<dbReference type="PROSITE" id="PS50181">
    <property type="entry name" value="FBOX"/>
    <property type="match status" value="1"/>
</dbReference>
<keyword evidence="3" id="KW-1185">Reference proteome</keyword>